<dbReference type="GO" id="GO:0004252">
    <property type="term" value="F:serine-type endopeptidase activity"/>
    <property type="evidence" value="ECO:0007669"/>
    <property type="project" value="InterPro"/>
</dbReference>
<accession>A0A5E4NGK6</accession>
<keyword evidence="1" id="KW-0732">Signal</keyword>
<dbReference type="InterPro" id="IPR009003">
    <property type="entry name" value="Peptidase_S1_PA"/>
</dbReference>
<dbReference type="Gene3D" id="2.40.10.10">
    <property type="entry name" value="Trypsin-like serine proteases"/>
    <property type="match status" value="1"/>
</dbReference>
<evidence type="ECO:0000256" key="1">
    <source>
        <dbReference type="SAM" id="SignalP"/>
    </source>
</evidence>
<dbReference type="OrthoDB" id="7726766at2759"/>
<sequence length="363" mass="41341">MNTWLYLMLIYSMSITYTYLQDIEILPPYFSSEHELLSALYSAQETDLEDNKTNIPEHFFENAKSILQRLPDIAKEIADAFVSDIATNVTPTWGVLNNRITNLKEEIPNVNVSCSFKRGVTFYTINIKFNSILFGTQNYKFNAEGERTSYVILSNIDDDKSNDESDNKSDEEHYITIPISSLGENVISITTEEEFIKRASDTHSFPYHVVIAVSIDEQEKWCQGVLIKSNWILTSRTCIKMHFDIRSSTPVKVFLDAINHTNSEGIFYSNVVFKNRTIVGMFLLGPVPDGLDDLLLSELITTPETTKVSAVALKLPEHDILEEVNCFVVTRCSDGVVRGLLYKLTGQEFKLDFEVIFLTRSFL</sequence>
<evidence type="ECO:0000259" key="2">
    <source>
        <dbReference type="Pfam" id="PF00089"/>
    </source>
</evidence>
<name>A0A5E4NGK6_9HEMI</name>
<dbReference type="EMBL" id="CABPRJ010002016">
    <property type="protein sequence ID" value="VVC42840.1"/>
    <property type="molecule type" value="Genomic_DNA"/>
</dbReference>
<protein>
    <submittedName>
        <fullName evidence="3">Peptidase S1, PA clan,Serine proteases, trypsin domain</fullName>
    </submittedName>
</protein>
<dbReference type="SUPFAM" id="SSF50494">
    <property type="entry name" value="Trypsin-like serine proteases"/>
    <property type="match status" value="1"/>
</dbReference>
<dbReference type="AlphaFoldDB" id="A0A5E4NGK6"/>
<evidence type="ECO:0000313" key="3">
    <source>
        <dbReference type="EMBL" id="VVC42840.1"/>
    </source>
</evidence>
<keyword evidence="4" id="KW-1185">Reference proteome</keyword>
<dbReference type="Pfam" id="PF00089">
    <property type="entry name" value="Trypsin"/>
    <property type="match status" value="1"/>
</dbReference>
<dbReference type="InterPro" id="IPR043504">
    <property type="entry name" value="Peptidase_S1_PA_chymotrypsin"/>
</dbReference>
<proteinExistence type="predicted"/>
<gene>
    <name evidence="3" type="ORF">CINCED_3A018050</name>
</gene>
<evidence type="ECO:0000313" key="4">
    <source>
        <dbReference type="Proteomes" id="UP000325440"/>
    </source>
</evidence>
<feature type="domain" description="Peptidase S1" evidence="2">
    <location>
        <begin position="200"/>
        <end position="263"/>
    </location>
</feature>
<feature type="chain" id="PRO_5022957771" evidence="1">
    <location>
        <begin position="21"/>
        <end position="363"/>
    </location>
</feature>
<reference evidence="3 4" key="1">
    <citation type="submission" date="2019-08" db="EMBL/GenBank/DDBJ databases">
        <authorList>
            <person name="Alioto T."/>
            <person name="Alioto T."/>
            <person name="Gomez Garrido J."/>
        </authorList>
    </citation>
    <scope>NUCLEOTIDE SEQUENCE [LARGE SCALE GENOMIC DNA]</scope>
</reference>
<organism evidence="3 4">
    <name type="scientific">Cinara cedri</name>
    <dbReference type="NCBI Taxonomy" id="506608"/>
    <lineage>
        <taxon>Eukaryota</taxon>
        <taxon>Metazoa</taxon>
        <taxon>Ecdysozoa</taxon>
        <taxon>Arthropoda</taxon>
        <taxon>Hexapoda</taxon>
        <taxon>Insecta</taxon>
        <taxon>Pterygota</taxon>
        <taxon>Neoptera</taxon>
        <taxon>Paraneoptera</taxon>
        <taxon>Hemiptera</taxon>
        <taxon>Sternorrhyncha</taxon>
        <taxon>Aphidomorpha</taxon>
        <taxon>Aphidoidea</taxon>
        <taxon>Aphididae</taxon>
        <taxon>Lachninae</taxon>
        <taxon>Cinara</taxon>
    </lineage>
</organism>
<feature type="signal peptide" evidence="1">
    <location>
        <begin position="1"/>
        <end position="20"/>
    </location>
</feature>
<keyword evidence="3" id="KW-0645">Protease</keyword>
<dbReference type="InterPro" id="IPR001254">
    <property type="entry name" value="Trypsin_dom"/>
</dbReference>
<dbReference type="GO" id="GO:0006508">
    <property type="term" value="P:proteolysis"/>
    <property type="evidence" value="ECO:0007669"/>
    <property type="project" value="UniProtKB-KW"/>
</dbReference>
<keyword evidence="3" id="KW-0378">Hydrolase</keyword>
<dbReference type="Proteomes" id="UP000325440">
    <property type="component" value="Unassembled WGS sequence"/>
</dbReference>